<organism evidence="2 3">
    <name type="scientific">Platysternon megacephalum</name>
    <name type="common">big-headed turtle</name>
    <dbReference type="NCBI Taxonomy" id="55544"/>
    <lineage>
        <taxon>Eukaryota</taxon>
        <taxon>Metazoa</taxon>
        <taxon>Chordata</taxon>
        <taxon>Craniata</taxon>
        <taxon>Vertebrata</taxon>
        <taxon>Euteleostomi</taxon>
        <taxon>Archelosauria</taxon>
        <taxon>Testudinata</taxon>
        <taxon>Testudines</taxon>
        <taxon>Cryptodira</taxon>
        <taxon>Durocryptodira</taxon>
        <taxon>Testudinoidea</taxon>
        <taxon>Platysternidae</taxon>
        <taxon>Platysternon</taxon>
    </lineage>
</organism>
<proteinExistence type="predicted"/>
<feature type="region of interest" description="Disordered" evidence="1">
    <location>
        <begin position="102"/>
        <end position="130"/>
    </location>
</feature>
<dbReference type="EMBL" id="QXTE01000169">
    <property type="protein sequence ID" value="TFK03037.1"/>
    <property type="molecule type" value="Genomic_DNA"/>
</dbReference>
<feature type="region of interest" description="Disordered" evidence="1">
    <location>
        <begin position="53"/>
        <end position="79"/>
    </location>
</feature>
<comment type="caution">
    <text evidence="2">The sequence shown here is derived from an EMBL/GenBank/DDBJ whole genome shotgun (WGS) entry which is preliminary data.</text>
</comment>
<dbReference type="Proteomes" id="UP000297703">
    <property type="component" value="Unassembled WGS sequence"/>
</dbReference>
<gene>
    <name evidence="2" type="ORF">DR999_PMT14592</name>
</gene>
<accession>A0A4D9E149</accession>
<keyword evidence="3" id="KW-1185">Reference proteome</keyword>
<dbReference type="AlphaFoldDB" id="A0A4D9E149"/>
<evidence type="ECO:0000313" key="2">
    <source>
        <dbReference type="EMBL" id="TFK03037.1"/>
    </source>
</evidence>
<sequence>MYFAPCPKGLLLGGRCGKFQKISSQEKKVTQSLVCKSRHQWNCRMAAGEVAERNGAAAEHSELPRGAGPRAGSRSRLVPQWSRNYVTAGSLLRTTLGPARHGSLAGALQRGAELPGARHPAAKGGSRARR</sequence>
<reference evidence="2 3" key="2">
    <citation type="submission" date="2019-04" db="EMBL/GenBank/DDBJ databases">
        <title>The genome sequence of big-headed turtle.</title>
        <authorList>
            <person name="Gong S."/>
        </authorList>
    </citation>
    <scope>NUCLEOTIDE SEQUENCE [LARGE SCALE GENOMIC DNA]</scope>
    <source>
        <strain evidence="2">DO16091913</strain>
        <tissue evidence="2">Muscle</tissue>
    </source>
</reference>
<reference evidence="2 3" key="1">
    <citation type="submission" date="2019-04" db="EMBL/GenBank/DDBJ databases">
        <title>Draft genome of the big-headed turtle Platysternon megacephalum.</title>
        <authorList>
            <person name="Gong S."/>
        </authorList>
    </citation>
    <scope>NUCLEOTIDE SEQUENCE [LARGE SCALE GENOMIC DNA]</scope>
    <source>
        <strain evidence="2">DO16091913</strain>
        <tissue evidence="2">Muscle</tissue>
    </source>
</reference>
<feature type="compositionally biased region" description="Low complexity" evidence="1">
    <location>
        <begin position="64"/>
        <end position="77"/>
    </location>
</feature>
<evidence type="ECO:0000256" key="1">
    <source>
        <dbReference type="SAM" id="MobiDB-lite"/>
    </source>
</evidence>
<name>A0A4D9E149_9SAUR</name>
<evidence type="ECO:0000313" key="3">
    <source>
        <dbReference type="Proteomes" id="UP000297703"/>
    </source>
</evidence>
<protein>
    <submittedName>
        <fullName evidence="2">Mediator of RNA polymerase II transcription subunit 21</fullName>
    </submittedName>
</protein>